<dbReference type="AlphaFoldDB" id="A0A5J4IYL6"/>
<gene>
    <name evidence="2" type="ORF">ULMA_07590</name>
</gene>
<keyword evidence="1" id="KW-0732">Signal</keyword>
<evidence type="ECO:0000256" key="1">
    <source>
        <dbReference type="SAM" id="SignalP"/>
    </source>
</evidence>
<dbReference type="Proteomes" id="UP000326509">
    <property type="component" value="Unassembled WGS sequence"/>
</dbReference>
<evidence type="ECO:0008006" key="4">
    <source>
        <dbReference type="Google" id="ProtNLM"/>
    </source>
</evidence>
<organism evidence="2 3">
    <name type="scientific">Patiriisocius marinus</name>
    <dbReference type="NCBI Taxonomy" id="1397112"/>
    <lineage>
        <taxon>Bacteria</taxon>
        <taxon>Pseudomonadati</taxon>
        <taxon>Bacteroidota</taxon>
        <taxon>Flavobacteriia</taxon>
        <taxon>Flavobacteriales</taxon>
        <taxon>Flavobacteriaceae</taxon>
        <taxon>Patiriisocius</taxon>
    </lineage>
</organism>
<dbReference type="RefSeq" id="WP_151672717.1">
    <property type="nucleotide sequence ID" value="NZ_BKCG01000001.1"/>
</dbReference>
<accession>A0A5J4IYL6</accession>
<keyword evidence="3" id="KW-1185">Reference proteome</keyword>
<evidence type="ECO:0000313" key="3">
    <source>
        <dbReference type="Proteomes" id="UP000326509"/>
    </source>
</evidence>
<evidence type="ECO:0000313" key="2">
    <source>
        <dbReference type="EMBL" id="GER58651.1"/>
    </source>
</evidence>
<protein>
    <recommendedName>
        <fullName evidence="4">Outer membrane protein beta-barrel domain-containing protein</fullName>
    </recommendedName>
</protein>
<comment type="caution">
    <text evidence="2">The sequence shown here is derived from an EMBL/GenBank/DDBJ whole genome shotgun (WGS) entry which is preliminary data.</text>
</comment>
<reference evidence="2 3" key="1">
    <citation type="submission" date="2019-08" db="EMBL/GenBank/DDBJ databases">
        <title>Draft genome sequence of Ulvibacter marinus type strain NBRC 109484.</title>
        <authorList>
            <person name="Kawano K."/>
            <person name="Ushijima N."/>
            <person name="Kihara M."/>
            <person name="Itoh H."/>
        </authorList>
    </citation>
    <scope>NUCLEOTIDE SEQUENCE [LARGE SCALE GENOMIC DNA]</scope>
    <source>
        <strain evidence="2 3">NBRC 109484</strain>
    </source>
</reference>
<sequence>MSHKKSIFVTIVLLISVTAFAQRGGSRGGDYNRLGLQAGYSIFDISTNDLQTESQGSFQGGFTTRGSYRNNFDLIYGINFISNNIGIKAGLPCGILDCPETQTLTYNIIGAQINLLASYNIIKHNLSVELGPMLMINGKMKLDDDRFKDYIVEGYALTTAEEIQNINTINAAILAGITGGHENVRLNINYQYGLTNILGGLNDQNLENTDFKGYTSTITVAGIIYF</sequence>
<proteinExistence type="predicted"/>
<name>A0A5J4IYL6_9FLAO</name>
<dbReference type="EMBL" id="BKCG01000001">
    <property type="protein sequence ID" value="GER58651.1"/>
    <property type="molecule type" value="Genomic_DNA"/>
</dbReference>
<feature type="chain" id="PRO_5023817586" description="Outer membrane protein beta-barrel domain-containing protein" evidence="1">
    <location>
        <begin position="22"/>
        <end position="226"/>
    </location>
</feature>
<feature type="signal peptide" evidence="1">
    <location>
        <begin position="1"/>
        <end position="21"/>
    </location>
</feature>
<dbReference type="OrthoDB" id="1143271at2"/>